<sequence>MPNVLILGGSGYIGLATGQSLVSSGNYRVWGTARSPEKANLLLQNEITPLDAATDITDPNSLSSAILDNLIDIVVDATSTHQQGGKVLEGVKTAAERRASDLAKEGIVGPKLGFVYTSGIWVHGSTTELVSDLSPVDSALSTGKPPRIVSWRAAQEQAILASRDVLEVAIIRPGLIYGRGSWIWTPWWEPILDAKRSGSTEVIQIPADTTARPSCVHITDTAAGLHAAIDRVHGELGTWPVFDLVTETVGVRDIVEAAKSSLGVTAEVEYTGTKGDVMLEAMSTAGNSEGGRARAVLGWYPKRTEFVLNMAVYIRAWEAALG</sequence>
<proteinExistence type="predicted"/>
<dbReference type="InterPro" id="IPR036291">
    <property type="entry name" value="NAD(P)-bd_dom_sf"/>
</dbReference>
<dbReference type="GeneID" id="63762619"/>
<accession>A0A1L9TNN8</accession>
<dbReference type="GO" id="GO:0005737">
    <property type="term" value="C:cytoplasm"/>
    <property type="evidence" value="ECO:0007669"/>
    <property type="project" value="TreeGrafter"/>
</dbReference>
<feature type="domain" description="NAD-dependent epimerase/dehydratase" evidence="1">
    <location>
        <begin position="4"/>
        <end position="231"/>
    </location>
</feature>
<dbReference type="STRING" id="1036612.A0A1L9TNN8"/>
<dbReference type="AlphaFoldDB" id="A0A1L9TNN8"/>
<dbReference type="InterPro" id="IPR051783">
    <property type="entry name" value="NAD(P)-dependent_oxidoreduct"/>
</dbReference>
<dbReference type="GO" id="GO:0004029">
    <property type="term" value="F:aldehyde dehydrogenase (NAD+) activity"/>
    <property type="evidence" value="ECO:0007669"/>
    <property type="project" value="TreeGrafter"/>
</dbReference>
<reference evidence="3" key="1">
    <citation type="journal article" date="2017" name="Genome Biol.">
        <title>Comparative genomics reveals high biological diversity and specific adaptations in the industrially and medically important fungal genus Aspergillus.</title>
        <authorList>
            <person name="de Vries R.P."/>
            <person name="Riley R."/>
            <person name="Wiebenga A."/>
            <person name="Aguilar-Osorio G."/>
            <person name="Amillis S."/>
            <person name="Uchima C.A."/>
            <person name="Anderluh G."/>
            <person name="Asadollahi M."/>
            <person name="Askin M."/>
            <person name="Barry K."/>
            <person name="Battaglia E."/>
            <person name="Bayram O."/>
            <person name="Benocci T."/>
            <person name="Braus-Stromeyer S.A."/>
            <person name="Caldana C."/>
            <person name="Canovas D."/>
            <person name="Cerqueira G.C."/>
            <person name="Chen F."/>
            <person name="Chen W."/>
            <person name="Choi C."/>
            <person name="Clum A."/>
            <person name="Dos Santos R.A."/>
            <person name="Damasio A.R."/>
            <person name="Diallinas G."/>
            <person name="Emri T."/>
            <person name="Fekete E."/>
            <person name="Flipphi M."/>
            <person name="Freyberg S."/>
            <person name="Gallo A."/>
            <person name="Gournas C."/>
            <person name="Habgood R."/>
            <person name="Hainaut M."/>
            <person name="Harispe M.L."/>
            <person name="Henrissat B."/>
            <person name="Hilden K.S."/>
            <person name="Hope R."/>
            <person name="Hossain A."/>
            <person name="Karabika E."/>
            <person name="Karaffa L."/>
            <person name="Karanyi Z."/>
            <person name="Krasevec N."/>
            <person name="Kuo A."/>
            <person name="Kusch H."/>
            <person name="LaButti K."/>
            <person name="Lagendijk E.L."/>
            <person name="Lapidus A."/>
            <person name="Levasseur A."/>
            <person name="Lindquist E."/>
            <person name="Lipzen A."/>
            <person name="Logrieco A.F."/>
            <person name="MacCabe A."/>
            <person name="Maekelae M.R."/>
            <person name="Malavazi I."/>
            <person name="Melin P."/>
            <person name="Meyer V."/>
            <person name="Mielnichuk N."/>
            <person name="Miskei M."/>
            <person name="Molnar A.P."/>
            <person name="Mule G."/>
            <person name="Ngan C.Y."/>
            <person name="Orejas M."/>
            <person name="Orosz E."/>
            <person name="Ouedraogo J.P."/>
            <person name="Overkamp K.M."/>
            <person name="Park H.-S."/>
            <person name="Perrone G."/>
            <person name="Piumi F."/>
            <person name="Punt P.J."/>
            <person name="Ram A.F."/>
            <person name="Ramon A."/>
            <person name="Rauscher S."/>
            <person name="Record E."/>
            <person name="Riano-Pachon D.M."/>
            <person name="Robert V."/>
            <person name="Roehrig J."/>
            <person name="Ruller R."/>
            <person name="Salamov A."/>
            <person name="Salih N.S."/>
            <person name="Samson R.A."/>
            <person name="Sandor E."/>
            <person name="Sanguinetti M."/>
            <person name="Schuetze T."/>
            <person name="Sepcic K."/>
            <person name="Shelest E."/>
            <person name="Sherlock G."/>
            <person name="Sophianopoulou V."/>
            <person name="Squina F.M."/>
            <person name="Sun H."/>
            <person name="Susca A."/>
            <person name="Todd R.B."/>
            <person name="Tsang A."/>
            <person name="Unkles S.E."/>
            <person name="van de Wiele N."/>
            <person name="van Rossen-Uffink D."/>
            <person name="Oliveira J.V."/>
            <person name="Vesth T.C."/>
            <person name="Visser J."/>
            <person name="Yu J.-H."/>
            <person name="Zhou M."/>
            <person name="Andersen M.R."/>
            <person name="Archer D.B."/>
            <person name="Baker S.E."/>
            <person name="Benoit I."/>
            <person name="Brakhage A.A."/>
            <person name="Braus G.H."/>
            <person name="Fischer R."/>
            <person name="Frisvad J.C."/>
            <person name="Goldman G.H."/>
            <person name="Houbraken J."/>
            <person name="Oakley B."/>
            <person name="Pocsi I."/>
            <person name="Scazzocchio C."/>
            <person name="Seiboth B."/>
            <person name="vanKuyk P.A."/>
            <person name="Wortman J."/>
            <person name="Dyer P.S."/>
            <person name="Grigoriev I.V."/>
        </authorList>
    </citation>
    <scope>NUCLEOTIDE SEQUENCE [LARGE SCALE GENOMIC DNA]</scope>
    <source>
        <strain evidence="3">CBS 593.65</strain>
    </source>
</reference>
<dbReference type="Proteomes" id="UP000184356">
    <property type="component" value="Unassembled WGS sequence"/>
</dbReference>
<dbReference type="InterPro" id="IPR001509">
    <property type="entry name" value="Epimerase_deHydtase"/>
</dbReference>
<keyword evidence="3" id="KW-1185">Reference proteome</keyword>
<evidence type="ECO:0000313" key="2">
    <source>
        <dbReference type="EMBL" id="OJJ61022.1"/>
    </source>
</evidence>
<evidence type="ECO:0000313" key="3">
    <source>
        <dbReference type="Proteomes" id="UP000184356"/>
    </source>
</evidence>
<dbReference type="PANTHER" id="PTHR48079:SF3">
    <property type="entry name" value="NAD-DEPENDENT EPIMERASE_DEHYDRATASE DOMAIN-CONTAINING PROTEIN"/>
    <property type="match status" value="1"/>
</dbReference>
<dbReference type="Pfam" id="PF01370">
    <property type="entry name" value="Epimerase"/>
    <property type="match status" value="1"/>
</dbReference>
<protein>
    <recommendedName>
        <fullName evidence="1">NAD-dependent epimerase/dehydratase domain-containing protein</fullName>
    </recommendedName>
</protein>
<organism evidence="2 3">
    <name type="scientific">Aspergillus sydowii CBS 593.65</name>
    <dbReference type="NCBI Taxonomy" id="1036612"/>
    <lineage>
        <taxon>Eukaryota</taxon>
        <taxon>Fungi</taxon>
        <taxon>Dikarya</taxon>
        <taxon>Ascomycota</taxon>
        <taxon>Pezizomycotina</taxon>
        <taxon>Eurotiomycetes</taxon>
        <taxon>Eurotiomycetidae</taxon>
        <taxon>Eurotiales</taxon>
        <taxon>Aspergillaceae</taxon>
        <taxon>Aspergillus</taxon>
        <taxon>Aspergillus subgen. Nidulantes</taxon>
    </lineage>
</organism>
<dbReference type="RefSeq" id="XP_040704828.1">
    <property type="nucleotide sequence ID" value="XM_040846546.1"/>
</dbReference>
<dbReference type="EMBL" id="KV878584">
    <property type="protein sequence ID" value="OJJ61022.1"/>
    <property type="molecule type" value="Genomic_DNA"/>
</dbReference>
<dbReference type="SUPFAM" id="SSF51735">
    <property type="entry name" value="NAD(P)-binding Rossmann-fold domains"/>
    <property type="match status" value="1"/>
</dbReference>
<dbReference type="Gene3D" id="3.40.50.720">
    <property type="entry name" value="NAD(P)-binding Rossmann-like Domain"/>
    <property type="match status" value="1"/>
</dbReference>
<dbReference type="OrthoDB" id="2735536at2759"/>
<evidence type="ECO:0000259" key="1">
    <source>
        <dbReference type="Pfam" id="PF01370"/>
    </source>
</evidence>
<gene>
    <name evidence="2" type="ORF">ASPSYDRAFT_42864</name>
</gene>
<dbReference type="PANTHER" id="PTHR48079">
    <property type="entry name" value="PROTEIN YEEZ"/>
    <property type="match status" value="1"/>
</dbReference>
<name>A0A1L9TNN8_9EURO</name>
<dbReference type="VEuPathDB" id="FungiDB:ASPSYDRAFT_42864"/>